<protein>
    <submittedName>
        <fullName evidence="1">Uncharacterized protein</fullName>
    </submittedName>
</protein>
<comment type="caution">
    <text evidence="1">The sequence shown here is derived from an EMBL/GenBank/DDBJ whole genome shotgun (WGS) entry which is preliminary data.</text>
</comment>
<evidence type="ECO:0000313" key="2">
    <source>
        <dbReference type="Proteomes" id="UP000030969"/>
    </source>
</evidence>
<gene>
    <name evidence="1" type="ORF">OR61_03960</name>
</gene>
<accession>A0AAJ0J1J3</accession>
<dbReference type="AlphaFoldDB" id="A0AAJ0J1J3"/>
<reference evidence="1 2" key="1">
    <citation type="submission" date="2014-11" db="EMBL/GenBank/DDBJ databases">
        <title>Draft Genome Sequences of Xanthomonas vesicatoria Strains from the Balkan Peninsula.</title>
        <authorList>
            <person name="Vancheva T."/>
            <person name="Lefeuvre P."/>
            <person name="Bogatzevska N."/>
            <person name="Moncheva P."/>
            <person name="Koebnik R."/>
        </authorList>
    </citation>
    <scope>NUCLEOTIDE SEQUENCE [LARGE SCALE GENOMIC DNA]</scope>
    <source>
        <strain evidence="1 2">53M</strain>
    </source>
</reference>
<sequence length="70" mass="7544">MNRCAGVALQQPAMHLHVADSGQAMEHRQGNSRSVTWTAVQSKAAGSLIVCDLAHAGGLPRRWPNANQPW</sequence>
<evidence type="ECO:0000313" key="1">
    <source>
        <dbReference type="EMBL" id="KHM97353.1"/>
    </source>
</evidence>
<name>A0AAJ0J1J3_9XANT</name>
<proteinExistence type="predicted"/>
<organism evidence="1 2">
    <name type="scientific">Xanthomonas vesicatoria</name>
    <dbReference type="NCBI Taxonomy" id="56460"/>
    <lineage>
        <taxon>Bacteria</taxon>
        <taxon>Pseudomonadati</taxon>
        <taxon>Pseudomonadota</taxon>
        <taxon>Gammaproteobacteria</taxon>
        <taxon>Lysobacterales</taxon>
        <taxon>Lysobacteraceae</taxon>
        <taxon>Xanthomonas</taxon>
    </lineage>
</organism>
<dbReference type="Proteomes" id="UP000030969">
    <property type="component" value="Unassembled WGS sequence"/>
</dbReference>
<dbReference type="EMBL" id="JSYJ01000014">
    <property type="protein sequence ID" value="KHM97353.1"/>
    <property type="molecule type" value="Genomic_DNA"/>
</dbReference>